<dbReference type="GeneID" id="24171667"/>
<reference evidence="1 2" key="1">
    <citation type="submission" date="2013-12" db="EMBL/GenBank/DDBJ databases">
        <title>Ecological redundancy of diverse viral populations within a natural community.</title>
        <authorList>
            <person name="Gregory A.C."/>
            <person name="LaButti K."/>
            <person name="Copeland A."/>
            <person name="Woyke T."/>
            <person name="Sullivan M.B."/>
        </authorList>
    </citation>
    <scope>NUCLEOTIDE SEQUENCE [LARGE SCALE GENOMIC DNA]</scope>
    <source>
        <strain evidence="1">Syn7803US105</strain>
    </source>
</reference>
<proteinExistence type="predicted"/>
<dbReference type="OrthoDB" id="27232at10239"/>
<dbReference type="KEGG" id="vg:24171667"/>
<dbReference type="EMBL" id="KJ019071">
    <property type="protein sequence ID" value="AIX24381.1"/>
    <property type="molecule type" value="Genomic_DNA"/>
</dbReference>
<sequence length="139" mass="15900">MKIKDTDLIPDIPDYELLNNVEQEDLIEGGNALNDYQRQGVNIAAEWLRSKGMFDESEELLIAHNLKTVPVFPIQDSECVRRMENGGIRCVNQGYLTMGEGQQAIRYPIIGITTDVMRLEVFFQTLKHELKNELQSESN</sequence>
<gene>
    <name evidence="1" type="ORF">Syn7803US105_37</name>
</gene>
<organism evidence="1 2">
    <name type="scientific">Synechococcus phage ACG-2014g</name>
    <dbReference type="NCBI Taxonomy" id="1493512"/>
    <lineage>
        <taxon>Viruses</taxon>
        <taxon>Duplodnaviria</taxon>
        <taxon>Heunggongvirae</taxon>
        <taxon>Uroviricota</taxon>
        <taxon>Caudoviricetes</taxon>
        <taxon>Pantevenvirales</taxon>
        <taxon>Kyanoviridae</taxon>
        <taxon>Macariavirus</taxon>
        <taxon>Macariavirus tuscon14g</taxon>
    </lineage>
</organism>
<dbReference type="RefSeq" id="YP_009133597.1">
    <property type="nucleotide sequence ID" value="NC_026924.1"/>
</dbReference>
<evidence type="ECO:0000313" key="1">
    <source>
        <dbReference type="EMBL" id="AIX24381.1"/>
    </source>
</evidence>
<accession>A0A0E3FC07</accession>
<keyword evidence="2" id="KW-1185">Reference proteome</keyword>
<evidence type="ECO:0000313" key="2">
    <source>
        <dbReference type="Proteomes" id="UP000033010"/>
    </source>
</evidence>
<name>A0A0E3FC07_9CAUD</name>
<protein>
    <submittedName>
        <fullName evidence="1">Uncharacterized protein</fullName>
    </submittedName>
</protein>
<dbReference type="Proteomes" id="UP000033010">
    <property type="component" value="Segment"/>
</dbReference>